<dbReference type="GO" id="GO:0006813">
    <property type="term" value="P:potassium ion transport"/>
    <property type="evidence" value="ECO:0007669"/>
    <property type="project" value="InterPro"/>
</dbReference>
<dbReference type="InterPro" id="IPR000402">
    <property type="entry name" value="Na/K_ATPase_sub_beta"/>
</dbReference>
<feature type="compositionally biased region" description="Low complexity" evidence="11">
    <location>
        <begin position="1324"/>
        <end position="1348"/>
    </location>
</feature>
<dbReference type="InterPro" id="IPR051227">
    <property type="entry name" value="CS_glycosyltransferase"/>
</dbReference>
<dbReference type="GO" id="GO:0005890">
    <property type="term" value="C:sodium:potassium-exchanging ATPase complex"/>
    <property type="evidence" value="ECO:0007669"/>
    <property type="project" value="InterPro"/>
</dbReference>
<evidence type="ECO:0000256" key="6">
    <source>
        <dbReference type="ARBA" id="ARBA00022968"/>
    </source>
</evidence>
<organism evidence="12 13">
    <name type="scientific">Adineta steineri</name>
    <dbReference type="NCBI Taxonomy" id="433720"/>
    <lineage>
        <taxon>Eukaryota</taxon>
        <taxon>Metazoa</taxon>
        <taxon>Spiralia</taxon>
        <taxon>Gnathifera</taxon>
        <taxon>Rotifera</taxon>
        <taxon>Eurotatoria</taxon>
        <taxon>Bdelloidea</taxon>
        <taxon>Adinetida</taxon>
        <taxon>Adinetidae</taxon>
        <taxon>Adineta</taxon>
    </lineage>
</organism>
<dbReference type="Gene3D" id="2.60.40.1660">
    <property type="entry name" value="Na, k-atpase alpha subunit"/>
    <property type="match status" value="1"/>
</dbReference>
<keyword evidence="4 10" id="KW-0808">Transferase</keyword>
<dbReference type="GO" id="GO:0047238">
    <property type="term" value="F:glucuronosyl-N-acetylgalactosaminyl-proteoglycan 4-beta-N-acetylgalactosaminyltransferase activity"/>
    <property type="evidence" value="ECO:0007669"/>
    <property type="project" value="TreeGrafter"/>
</dbReference>
<accession>A0A818JCS1</accession>
<dbReference type="Gene3D" id="3.90.550.10">
    <property type="entry name" value="Spore Coat Polysaccharide Biosynthesis Protein SpsA, Chain A"/>
    <property type="match status" value="1"/>
</dbReference>
<dbReference type="EMBL" id="CAJOBB010000062">
    <property type="protein sequence ID" value="CAF3540434.1"/>
    <property type="molecule type" value="Genomic_DNA"/>
</dbReference>
<keyword evidence="5 10" id="KW-0812">Transmembrane</keyword>
<dbReference type="GO" id="GO:0006814">
    <property type="term" value="P:sodium ion transport"/>
    <property type="evidence" value="ECO:0007669"/>
    <property type="project" value="InterPro"/>
</dbReference>
<dbReference type="InterPro" id="IPR031367">
    <property type="entry name" value="CCDC24"/>
</dbReference>
<keyword evidence="8 10" id="KW-0333">Golgi apparatus</keyword>
<evidence type="ECO:0000256" key="1">
    <source>
        <dbReference type="ARBA" id="ARBA00004447"/>
    </source>
</evidence>
<feature type="compositionally biased region" description="Basic and acidic residues" evidence="11">
    <location>
        <begin position="21"/>
        <end position="33"/>
    </location>
</feature>
<dbReference type="InterPro" id="IPR038702">
    <property type="entry name" value="Na/K_ATPase_sub_beta_sf"/>
</dbReference>
<dbReference type="Gene3D" id="3.90.550.50">
    <property type="match status" value="1"/>
</dbReference>
<keyword evidence="6 10" id="KW-0735">Signal-anchor</keyword>
<comment type="similarity">
    <text evidence="3 10">Belongs to the chondroitin N-acetylgalactosaminyltransferase family.</text>
</comment>
<feature type="region of interest" description="Disordered" evidence="11">
    <location>
        <begin position="1"/>
        <end position="34"/>
    </location>
</feature>
<dbReference type="Pfam" id="PF00287">
    <property type="entry name" value="Na_K-ATPase"/>
    <property type="match status" value="1"/>
</dbReference>
<dbReference type="GO" id="GO:0032580">
    <property type="term" value="C:Golgi cisterna membrane"/>
    <property type="evidence" value="ECO:0007669"/>
    <property type="project" value="UniProtKB-SubCell"/>
</dbReference>
<evidence type="ECO:0000256" key="7">
    <source>
        <dbReference type="ARBA" id="ARBA00022989"/>
    </source>
</evidence>
<proteinExistence type="inferred from homology"/>
<evidence type="ECO:0000256" key="4">
    <source>
        <dbReference type="ARBA" id="ARBA00022679"/>
    </source>
</evidence>
<dbReference type="PANTHER" id="PTHR12369">
    <property type="entry name" value="CHONDROITIN SYNTHASE"/>
    <property type="match status" value="1"/>
</dbReference>
<reference evidence="12" key="1">
    <citation type="submission" date="2021-02" db="EMBL/GenBank/DDBJ databases">
        <authorList>
            <person name="Nowell W R."/>
        </authorList>
    </citation>
    <scope>NUCLEOTIDE SEQUENCE</scope>
</reference>
<dbReference type="Pfam" id="PF15669">
    <property type="entry name" value="CCDC24"/>
    <property type="match status" value="1"/>
</dbReference>
<feature type="region of interest" description="Disordered" evidence="11">
    <location>
        <begin position="1312"/>
        <end position="1364"/>
    </location>
</feature>
<comment type="subcellular location">
    <subcellularLocation>
        <location evidence="1 10">Golgi apparatus</location>
        <location evidence="1 10">Golgi stack membrane</location>
        <topology evidence="1 10">Single-pass type II membrane protein</topology>
    </subcellularLocation>
</comment>
<dbReference type="Proteomes" id="UP000663868">
    <property type="component" value="Unassembled WGS sequence"/>
</dbReference>
<keyword evidence="9 10" id="KW-0472">Membrane</keyword>
<evidence type="ECO:0000313" key="13">
    <source>
        <dbReference type="Proteomes" id="UP000663868"/>
    </source>
</evidence>
<evidence type="ECO:0000256" key="3">
    <source>
        <dbReference type="ARBA" id="ARBA00009239"/>
    </source>
</evidence>
<evidence type="ECO:0000256" key="2">
    <source>
        <dbReference type="ARBA" id="ARBA00005876"/>
    </source>
</evidence>
<dbReference type="InterPro" id="IPR029044">
    <property type="entry name" value="Nucleotide-diphossugar_trans"/>
</dbReference>
<dbReference type="EC" id="2.4.1.-" evidence="10"/>
<sequence length="1452" mass="167845">MASNNERSDDITLVPTNTGAEQRKDSHWDDDKLSGIPTKKKGNAAKAFMNFLYNPRKKTVLGRDSLNWAKLSAFYTVFYFFLGCFFVGLVYIFASILDRVEPRYHNTESAMAVRSTSAVVGMGFRPQPIVDDSLIHISNDPSQQERIGSSLRLFRDVFLVQSSEAKTEECSEKEPASELPYGTACLFNWSHIVKNADHPCSDDNLFGFKNEQPCVLVKLNKVYGWAPIKGVLPSNIQKLRGVNHSKSTINSDVYITCTGTHAADSDVITSTTYYSLGYPDGSSKFGVIPNYFFPFRNAKDHVQPFVLVQFNKLPLDRLVSITCRAWAPGIEHNVRVGIHYWQILIGIPCTSSFTEAPIQRKSSFYDHFQYRTKQTCKNENSNLFLTIAILSSYERLLFYLPSILNTWILTTTNEIEIIIFIEENSFEKEESLENLFLQLNQQIKSCLFIVKLKHVENTYPPQKKSFYAMKFIYTFYQQRTFWLLRLDDNAYVNIEKLIPWLKSIDHRQALYIGQSGSGRRNGPSIHFPSEQYFCMGGSGVILSQQTLIELGPWLDQCLNKEIRTIHEDVELGRCILTHVHISCLKAYDSKYFFYHHYGSRYLFGYDFTPLILSRAFIIHPIKDQNRFYQIFTFYIRKKQENQRLQNNSSLKISMNKEYYVTFLAKTEFNLARDIHYQLIDARWKLYIENIVQTYVENTRLIWYRHFCNCTLINGKFIFGYYRLIPSYGLELIVEILLNTRLISMSSTRSNIIRKRLHIRQPFINKHHFEYREIIPIKTNESIYQLNLVVVSSNKDTTLIRLIQNFEREVLKYPNRHQYFTLTILYFYQKNQTINQIYDLIHQLSIKYTSVIRLSIINQNQINYNRGLGRQLASKLFTNKQLLFFLDVDLIFTGQALDNIRQLMIHQLSISSCTVYFPIIFSYFSSMFNVNNTTVNDINSNIGSFSIYGYGNVVVRKQDLDRIGGWEINNHEWGNEDVNLFQRFSKSSSECSVFRAVEPSLKHHYHKKMCNGIVNRERQKICYDADGVLLGSQRNMIIIPYGMSSISTIDCSSFEPYDKPISTWKTLVTNLNSAERDYVKSYLGQSLVEQCEEIEGEIDSLLDIWRDYRNETVANCTNPTIHSLAEPPVLRQRLTTEIEFFVKHIHEQCANNDQILRRRLSNGHNWNAINYALVTSTGDDERRIRERPVSARDRQGRETPILVIPEPSANIDEIKITNPLSPRTLSTIDVETVRHKLEDFTFDDMIQRLRAAINDDIKTLEIHITYVHQKLDEEADYRAKTRGLLREPTLGELKDERNRLEKEVFSTNQAAVSPEPVISLKRQTSIDNTSRRSSTSSTTSSIHSPRMSSDGITTKETRSHGPLRAFATDPLVTAKPRLAIDRKISTTTKLNSPVLVRLGSIKQHDLLKKYPSLATATPTTAVKSSKALDTSAARINSADRFRRMVLESREISS</sequence>
<dbReference type="SUPFAM" id="SSF53448">
    <property type="entry name" value="Nucleotide-diphospho-sugar transferases"/>
    <property type="match status" value="1"/>
</dbReference>
<name>A0A818JCS1_9BILA</name>
<evidence type="ECO:0000256" key="10">
    <source>
        <dbReference type="RuleBase" id="RU364016"/>
    </source>
</evidence>
<evidence type="ECO:0000313" key="12">
    <source>
        <dbReference type="EMBL" id="CAF3540434.1"/>
    </source>
</evidence>
<evidence type="ECO:0000256" key="11">
    <source>
        <dbReference type="SAM" id="MobiDB-lite"/>
    </source>
</evidence>
<dbReference type="PANTHER" id="PTHR12369:SF11">
    <property type="entry name" value="HEXOSYLTRANSFERASE"/>
    <property type="match status" value="1"/>
</dbReference>
<comment type="similarity">
    <text evidence="2">Belongs to the X(+)/potassium ATPases subunit beta family.</text>
</comment>
<feature type="transmembrane region" description="Helical" evidence="10">
    <location>
        <begin position="73"/>
        <end position="94"/>
    </location>
</feature>
<dbReference type="InterPro" id="IPR008428">
    <property type="entry name" value="Chond_GalNAc"/>
</dbReference>
<evidence type="ECO:0000256" key="8">
    <source>
        <dbReference type="ARBA" id="ARBA00023034"/>
    </source>
</evidence>
<dbReference type="Pfam" id="PF05679">
    <property type="entry name" value="CHGN"/>
    <property type="match status" value="2"/>
</dbReference>
<feature type="compositionally biased region" description="Basic and acidic residues" evidence="11">
    <location>
        <begin position="1"/>
        <end position="10"/>
    </location>
</feature>
<evidence type="ECO:0000256" key="5">
    <source>
        <dbReference type="ARBA" id="ARBA00022692"/>
    </source>
</evidence>
<comment type="caution">
    <text evidence="12">The sequence shown here is derived from an EMBL/GenBank/DDBJ whole genome shotgun (WGS) entry which is preliminary data.</text>
</comment>
<gene>
    <name evidence="12" type="ORF">KXQ929_LOCUS2137</name>
</gene>
<evidence type="ECO:0000256" key="9">
    <source>
        <dbReference type="ARBA" id="ARBA00023136"/>
    </source>
</evidence>
<protein>
    <recommendedName>
        <fullName evidence="10">Hexosyltransferase</fullName>
        <ecNumber evidence="10">2.4.1.-</ecNumber>
    </recommendedName>
</protein>
<keyword evidence="7 10" id="KW-1133">Transmembrane helix</keyword>